<dbReference type="RefSeq" id="WP_193931801.1">
    <property type="nucleotide sequence ID" value="NZ_CAWPMZ010000040.1"/>
</dbReference>
<evidence type="ECO:0000313" key="1">
    <source>
        <dbReference type="EMBL" id="MBE9190626.1"/>
    </source>
</evidence>
<sequence>MFYSTCHTTKSSSQEVIKKEKLVENPVEDITFTPEQQEETVINHAKGDEAKFLLNTYYGNSENPFYLSNGRFYWWSDASSTSYCGNVQHSTSFDNMKSFTSAGVCPDNYTKYTIITYRPI</sequence>
<gene>
    <name evidence="1" type="ORF">IQ230_09680</name>
</gene>
<organism evidence="1 2">
    <name type="scientific">Gloeocapsopsis crepidinum LEGE 06123</name>
    <dbReference type="NCBI Taxonomy" id="588587"/>
    <lineage>
        <taxon>Bacteria</taxon>
        <taxon>Bacillati</taxon>
        <taxon>Cyanobacteriota</taxon>
        <taxon>Cyanophyceae</taxon>
        <taxon>Oscillatoriophycideae</taxon>
        <taxon>Chroococcales</taxon>
        <taxon>Chroococcaceae</taxon>
        <taxon>Gloeocapsopsis</taxon>
    </lineage>
</organism>
<protein>
    <submittedName>
        <fullName evidence="1">Uncharacterized protein</fullName>
    </submittedName>
</protein>
<dbReference type="Proteomes" id="UP000651156">
    <property type="component" value="Unassembled WGS sequence"/>
</dbReference>
<proteinExistence type="predicted"/>
<evidence type="ECO:0000313" key="2">
    <source>
        <dbReference type="Proteomes" id="UP000651156"/>
    </source>
</evidence>
<dbReference type="EMBL" id="JADEWN010000019">
    <property type="protein sequence ID" value="MBE9190626.1"/>
    <property type="molecule type" value="Genomic_DNA"/>
</dbReference>
<name>A0ABR9UQU0_9CHRO</name>
<accession>A0ABR9UQU0</accession>
<reference evidence="1 2" key="1">
    <citation type="submission" date="2020-10" db="EMBL/GenBank/DDBJ databases">
        <authorList>
            <person name="Castelo-Branco R."/>
            <person name="Eusebio N."/>
            <person name="Adriana R."/>
            <person name="Vieira A."/>
            <person name="Brugerolle De Fraissinette N."/>
            <person name="Rezende De Castro R."/>
            <person name="Schneider M.P."/>
            <person name="Vasconcelos V."/>
            <person name="Leao P.N."/>
        </authorList>
    </citation>
    <scope>NUCLEOTIDE SEQUENCE [LARGE SCALE GENOMIC DNA]</scope>
    <source>
        <strain evidence="1 2">LEGE 06123</strain>
    </source>
</reference>
<comment type="caution">
    <text evidence="1">The sequence shown here is derived from an EMBL/GenBank/DDBJ whole genome shotgun (WGS) entry which is preliminary data.</text>
</comment>
<keyword evidence="2" id="KW-1185">Reference proteome</keyword>